<dbReference type="PRINTS" id="PR00116">
    <property type="entry name" value="ARGINASE"/>
</dbReference>
<dbReference type="EMBL" id="CP110257">
    <property type="protein sequence ID" value="UZD54812.1"/>
    <property type="molecule type" value="Genomic_DNA"/>
</dbReference>
<dbReference type="InterPro" id="IPR020855">
    <property type="entry name" value="Ureohydrolase_Mn_BS"/>
</dbReference>
<evidence type="ECO:0000256" key="6">
    <source>
        <dbReference type="ARBA" id="ARBA00022723"/>
    </source>
</evidence>
<evidence type="ECO:0000256" key="7">
    <source>
        <dbReference type="ARBA" id="ARBA00022801"/>
    </source>
</evidence>
<dbReference type="Proteomes" id="UP001163266">
    <property type="component" value="Chromosome"/>
</dbReference>
<dbReference type="PANTHER" id="PTHR43782:SF3">
    <property type="entry name" value="ARGINASE"/>
    <property type="match status" value="1"/>
</dbReference>
<keyword evidence="5" id="KW-0056">Arginine metabolism</keyword>
<keyword evidence="7 11" id="KW-0378">Hydrolase</keyword>
<keyword evidence="13" id="KW-1185">Reference proteome</keyword>
<evidence type="ECO:0000256" key="9">
    <source>
        <dbReference type="ARBA" id="ARBA00047391"/>
    </source>
</evidence>
<evidence type="ECO:0000313" key="13">
    <source>
        <dbReference type="Proteomes" id="UP001163266"/>
    </source>
</evidence>
<organism evidence="12 13">
    <name type="scientific">Caldimonas aquatica</name>
    <dbReference type="NCBI Taxonomy" id="376175"/>
    <lineage>
        <taxon>Bacteria</taxon>
        <taxon>Pseudomonadati</taxon>
        <taxon>Pseudomonadota</taxon>
        <taxon>Betaproteobacteria</taxon>
        <taxon>Burkholderiales</taxon>
        <taxon>Sphaerotilaceae</taxon>
        <taxon>Caldimonas</taxon>
    </lineage>
</organism>
<sequence length="301" mass="31476">MTIGLPALELVGAAIGEGAGDSGCKYGAQALREFGVLRALHDAGAAIEDGATVVSDPLGADERLGVVEDFSPRLAAAVEGVIARGRFPLVIGGDHSCAVGTWSGVAQAIRPQGALGLVWIDAHLDAHTPETSETQAPHGMPLAALMGHGRPGLTDVYGWRGKLRPEHLVIIGARSYEAGERALLERLGVRVMYMTEVQERGFAACFQEARARVRQGTAGWGISFDVDALDPADAPGTGTPVAAGIRLDEALRVLESCIADPQLKAFELAEYNPLRDLRGRTARAVTALLTSALAVQTAMAA</sequence>
<name>A0ABY6MS18_9BURK</name>
<dbReference type="CDD" id="cd09989">
    <property type="entry name" value="Arginase"/>
    <property type="match status" value="1"/>
</dbReference>
<gene>
    <name evidence="12" type="ORF">OMP39_14290</name>
</gene>
<reference evidence="12" key="1">
    <citation type="submission" date="2022-10" db="EMBL/GenBank/DDBJ databases">
        <title>Complete genome sequence of Schlegelella aquatica LMG 23380.</title>
        <authorList>
            <person name="Musilova J."/>
            <person name="Kourilova X."/>
            <person name="Bezdicek M."/>
            <person name="Hermankova K."/>
            <person name="Obruca S."/>
            <person name="Sedlar K."/>
        </authorList>
    </citation>
    <scope>NUCLEOTIDE SEQUENCE</scope>
    <source>
        <strain evidence="12">LMG 23380</strain>
    </source>
</reference>
<dbReference type="InterPro" id="IPR014033">
    <property type="entry name" value="Arginase"/>
</dbReference>
<dbReference type="RefSeq" id="WP_264892470.1">
    <property type="nucleotide sequence ID" value="NZ_CP110257.1"/>
</dbReference>
<dbReference type="InterPro" id="IPR023696">
    <property type="entry name" value="Ureohydrolase_dom_sf"/>
</dbReference>
<comment type="cofactor">
    <cofactor evidence="1">
        <name>Mn(2+)</name>
        <dbReference type="ChEBI" id="CHEBI:29035"/>
    </cofactor>
</comment>
<evidence type="ECO:0000256" key="1">
    <source>
        <dbReference type="ARBA" id="ARBA00001936"/>
    </source>
</evidence>
<dbReference type="PIRSF" id="PIRSF036979">
    <property type="entry name" value="Arginase"/>
    <property type="match status" value="1"/>
</dbReference>
<evidence type="ECO:0000256" key="2">
    <source>
        <dbReference type="ARBA" id="ARBA00005098"/>
    </source>
</evidence>
<accession>A0ABY6MS18</accession>
<evidence type="ECO:0000256" key="4">
    <source>
        <dbReference type="ARBA" id="ARBA00018123"/>
    </source>
</evidence>
<dbReference type="Pfam" id="PF00491">
    <property type="entry name" value="Arginase"/>
    <property type="match status" value="1"/>
</dbReference>
<comment type="pathway">
    <text evidence="2">Nitrogen metabolism; urea cycle; L-ornithine and urea from L-arginine: step 1/1.</text>
</comment>
<dbReference type="PANTHER" id="PTHR43782">
    <property type="entry name" value="ARGINASE"/>
    <property type="match status" value="1"/>
</dbReference>
<proteinExistence type="inferred from homology"/>
<dbReference type="InterPro" id="IPR006035">
    <property type="entry name" value="Ureohydrolase"/>
</dbReference>
<evidence type="ECO:0000256" key="8">
    <source>
        <dbReference type="ARBA" id="ARBA00023211"/>
    </source>
</evidence>
<dbReference type="EC" id="3.5.3.1" evidence="3"/>
<dbReference type="SUPFAM" id="SSF52768">
    <property type="entry name" value="Arginase/deacetylase"/>
    <property type="match status" value="1"/>
</dbReference>
<protein>
    <recommendedName>
        <fullName evidence="4">Arginase</fullName>
        <ecNumber evidence="3">3.5.3.1</ecNumber>
    </recommendedName>
</protein>
<keyword evidence="6" id="KW-0479">Metal-binding</keyword>
<dbReference type="PROSITE" id="PS01053">
    <property type="entry name" value="ARGINASE_1"/>
    <property type="match status" value="1"/>
</dbReference>
<evidence type="ECO:0000256" key="10">
    <source>
        <dbReference type="PROSITE-ProRule" id="PRU00742"/>
    </source>
</evidence>
<keyword evidence="8" id="KW-0464">Manganese</keyword>
<evidence type="ECO:0000256" key="11">
    <source>
        <dbReference type="RuleBase" id="RU003684"/>
    </source>
</evidence>
<evidence type="ECO:0000256" key="5">
    <source>
        <dbReference type="ARBA" id="ARBA00022503"/>
    </source>
</evidence>
<evidence type="ECO:0000256" key="3">
    <source>
        <dbReference type="ARBA" id="ARBA00012168"/>
    </source>
</evidence>
<evidence type="ECO:0000313" key="12">
    <source>
        <dbReference type="EMBL" id="UZD54812.1"/>
    </source>
</evidence>
<comment type="catalytic activity">
    <reaction evidence="9">
        <text>L-arginine + H2O = urea + L-ornithine</text>
        <dbReference type="Rhea" id="RHEA:20569"/>
        <dbReference type="ChEBI" id="CHEBI:15377"/>
        <dbReference type="ChEBI" id="CHEBI:16199"/>
        <dbReference type="ChEBI" id="CHEBI:32682"/>
        <dbReference type="ChEBI" id="CHEBI:46911"/>
        <dbReference type="EC" id="3.5.3.1"/>
    </reaction>
</comment>
<dbReference type="PROSITE" id="PS51409">
    <property type="entry name" value="ARGINASE_2"/>
    <property type="match status" value="1"/>
</dbReference>
<comment type="similarity">
    <text evidence="10 11">Belongs to the arginase family.</text>
</comment>
<dbReference type="Gene3D" id="3.40.800.10">
    <property type="entry name" value="Ureohydrolase domain"/>
    <property type="match status" value="1"/>
</dbReference>